<dbReference type="InterPro" id="IPR009006">
    <property type="entry name" value="Ala_racemase/Decarboxylase_C"/>
</dbReference>
<reference evidence="11 12" key="1">
    <citation type="submission" date="2018-08" db="EMBL/GenBank/DDBJ databases">
        <title>A genome reference for cultivated species of the human gut microbiota.</title>
        <authorList>
            <person name="Zou Y."/>
            <person name="Xue W."/>
            <person name="Luo G."/>
        </authorList>
    </citation>
    <scope>NUCLEOTIDE SEQUENCE [LARGE SCALE GENOMIC DNA]</scope>
    <source>
        <strain evidence="11 12">AF37-4</strain>
    </source>
</reference>
<keyword evidence="4 9" id="KW-0663">Pyridoxal phosphate</keyword>
<dbReference type="InterPro" id="IPR022644">
    <property type="entry name" value="De-COase2_N"/>
</dbReference>
<name>A0A415LH63_9FIRM</name>
<comment type="caution">
    <text evidence="11">The sequence shown here is derived from an EMBL/GenBank/DDBJ whole genome shotgun (WGS) entry which is preliminary data.</text>
</comment>
<accession>A0A415LH63</accession>
<evidence type="ECO:0000256" key="5">
    <source>
        <dbReference type="ARBA" id="ARBA00023239"/>
    </source>
</evidence>
<comment type="similarity">
    <text evidence="2">Belongs to the Orn/Lys/Arg decarboxylase class-II family.</text>
</comment>
<dbReference type="SUPFAM" id="SSF51419">
    <property type="entry name" value="PLP-binding barrel"/>
    <property type="match status" value="1"/>
</dbReference>
<evidence type="ECO:0000256" key="7">
    <source>
        <dbReference type="ARBA" id="ARBA00034138"/>
    </source>
</evidence>
<dbReference type="PRINTS" id="PR01182">
    <property type="entry name" value="ORNDCRBXLASE"/>
</dbReference>
<dbReference type="EMBL" id="QROT01000001">
    <property type="protein sequence ID" value="RHL47898.1"/>
    <property type="molecule type" value="Genomic_DNA"/>
</dbReference>
<comment type="cofactor">
    <cofactor evidence="1 9">
        <name>pyridoxal 5'-phosphate</name>
        <dbReference type="ChEBI" id="CHEBI:597326"/>
    </cofactor>
</comment>
<comment type="catalytic activity">
    <reaction evidence="8">
        <text>L-ornithine + H(+) = putrescine + CO2</text>
        <dbReference type="Rhea" id="RHEA:22964"/>
        <dbReference type="ChEBI" id="CHEBI:15378"/>
        <dbReference type="ChEBI" id="CHEBI:16526"/>
        <dbReference type="ChEBI" id="CHEBI:46911"/>
        <dbReference type="ChEBI" id="CHEBI:326268"/>
        <dbReference type="EC" id="4.1.1.17"/>
    </reaction>
</comment>
<dbReference type="EC" id="4.1.1.17" evidence="7"/>
<evidence type="ECO:0000259" key="10">
    <source>
        <dbReference type="Pfam" id="PF02784"/>
    </source>
</evidence>
<feature type="modified residue" description="N6-(pyridoxal phosphate)lysine" evidence="9">
    <location>
        <position position="34"/>
    </location>
</feature>
<dbReference type="GeneID" id="66465657"/>
<evidence type="ECO:0000256" key="4">
    <source>
        <dbReference type="ARBA" id="ARBA00022898"/>
    </source>
</evidence>
<protein>
    <recommendedName>
        <fullName evidence="7">ornithine decarboxylase</fullName>
        <ecNumber evidence="7">4.1.1.17</ecNumber>
    </recommendedName>
</protein>
<dbReference type="InterPro" id="IPR029066">
    <property type="entry name" value="PLP-binding_barrel"/>
</dbReference>
<dbReference type="Proteomes" id="UP000283314">
    <property type="component" value="Unassembled WGS sequence"/>
</dbReference>
<dbReference type="Gene3D" id="2.40.37.10">
    <property type="entry name" value="Lyase, Ornithine Decarboxylase, Chain A, domain 1"/>
    <property type="match status" value="1"/>
</dbReference>
<evidence type="ECO:0000256" key="6">
    <source>
        <dbReference type="ARBA" id="ARBA00034115"/>
    </source>
</evidence>
<dbReference type="PROSITE" id="PS00878">
    <property type="entry name" value="ODR_DC_2_1"/>
    <property type="match status" value="1"/>
</dbReference>
<feature type="domain" description="Orn/DAP/Arg decarboxylase 2 N-terminal" evidence="10">
    <location>
        <begin position="15"/>
        <end position="234"/>
    </location>
</feature>
<sequence length="341" mass="39487">MHTPKYVFDSNILINNYRIIKEKLNPCELHFALKSNSNREVVSTLHKAGASFECASINEYELLREIGVGNDKIIFGLPIKTDEIIMHVYNRGCRYFVFEDMRELVKLEKLAPLAKKILRLYILDLVPLNIAYGMPIEQIMDNNQKENLLFRIDGISFHISNNINIENEISVLDRAEEVLKQIPRSQGAEFILNIGGSYRIDAPEGYYERLKSRLEKIVECYGVQLKAEPGMTIVNSAGSFFTRVVMTKEYDVYTDVYIDGGTPNGIFGEPDKVNVVGETQECKRRFYRFIDITCIHKVLFQKRMNVSIRDNDILEFKHMGAYSLVYQNKFHLWDETKVEVI</sequence>
<dbReference type="InterPro" id="IPR000183">
    <property type="entry name" value="Orn/DAP/Arg_de-COase"/>
</dbReference>
<comment type="pathway">
    <text evidence="6">Amine and polyamine biosynthesis; putrescine biosynthesis via L-ornithine pathway; putrescine from L-ornithine: step 1/1.</text>
</comment>
<evidence type="ECO:0000313" key="12">
    <source>
        <dbReference type="Proteomes" id="UP000283314"/>
    </source>
</evidence>
<dbReference type="GO" id="GO:0004586">
    <property type="term" value="F:ornithine decarboxylase activity"/>
    <property type="evidence" value="ECO:0007669"/>
    <property type="project" value="UniProtKB-EC"/>
</dbReference>
<dbReference type="PRINTS" id="PR01179">
    <property type="entry name" value="ODADCRBXLASE"/>
</dbReference>
<evidence type="ECO:0000256" key="3">
    <source>
        <dbReference type="ARBA" id="ARBA00022793"/>
    </source>
</evidence>
<dbReference type="SUPFAM" id="SSF50621">
    <property type="entry name" value="Alanine racemase C-terminal domain-like"/>
    <property type="match status" value="1"/>
</dbReference>
<evidence type="ECO:0000256" key="2">
    <source>
        <dbReference type="ARBA" id="ARBA00008872"/>
    </source>
</evidence>
<organism evidence="11 12">
    <name type="scientific">Eubacterium ventriosum</name>
    <dbReference type="NCBI Taxonomy" id="39496"/>
    <lineage>
        <taxon>Bacteria</taxon>
        <taxon>Bacillati</taxon>
        <taxon>Bacillota</taxon>
        <taxon>Clostridia</taxon>
        <taxon>Eubacteriales</taxon>
        <taxon>Eubacteriaceae</taxon>
        <taxon>Eubacterium</taxon>
    </lineage>
</organism>
<feature type="active site" description="Proton donor" evidence="9">
    <location>
        <position position="294"/>
    </location>
</feature>
<dbReference type="Pfam" id="PF02784">
    <property type="entry name" value="Orn_Arg_deC_N"/>
    <property type="match status" value="1"/>
</dbReference>
<dbReference type="GO" id="GO:0033387">
    <property type="term" value="P:putrescine biosynthetic process from arginine, via ornithine"/>
    <property type="evidence" value="ECO:0007669"/>
    <property type="project" value="TreeGrafter"/>
</dbReference>
<gene>
    <name evidence="11" type="ORF">DW018_00220</name>
</gene>
<dbReference type="PANTHER" id="PTHR11482">
    <property type="entry name" value="ARGININE/DIAMINOPIMELATE/ORNITHINE DECARBOXYLASE"/>
    <property type="match status" value="1"/>
</dbReference>
<evidence type="ECO:0000256" key="9">
    <source>
        <dbReference type="PIRSR" id="PIRSR600183-50"/>
    </source>
</evidence>
<dbReference type="RefSeq" id="WP_118379053.1">
    <property type="nucleotide sequence ID" value="NZ_CABJDQ010000001.1"/>
</dbReference>
<keyword evidence="5" id="KW-0456">Lyase</keyword>
<dbReference type="AlphaFoldDB" id="A0A415LH63"/>
<evidence type="ECO:0000256" key="1">
    <source>
        <dbReference type="ARBA" id="ARBA00001933"/>
    </source>
</evidence>
<evidence type="ECO:0000256" key="8">
    <source>
        <dbReference type="ARBA" id="ARBA00049127"/>
    </source>
</evidence>
<proteinExistence type="inferred from homology"/>
<dbReference type="InterPro" id="IPR022653">
    <property type="entry name" value="De-COase2_pyr-phos_BS"/>
</dbReference>
<dbReference type="InterPro" id="IPR002433">
    <property type="entry name" value="Orn_de-COase"/>
</dbReference>
<dbReference type="Gene3D" id="3.20.20.10">
    <property type="entry name" value="Alanine racemase"/>
    <property type="match status" value="1"/>
</dbReference>
<keyword evidence="3" id="KW-0210">Decarboxylase</keyword>
<evidence type="ECO:0000313" key="11">
    <source>
        <dbReference type="EMBL" id="RHL47898.1"/>
    </source>
</evidence>
<dbReference type="PANTHER" id="PTHR11482:SF6">
    <property type="entry name" value="ORNITHINE DECARBOXYLASE 1-RELATED"/>
    <property type="match status" value="1"/>
</dbReference>
<dbReference type="GO" id="GO:0005737">
    <property type="term" value="C:cytoplasm"/>
    <property type="evidence" value="ECO:0007669"/>
    <property type="project" value="TreeGrafter"/>
</dbReference>